<sequence length="420" mass="48109">MGNFRQHVNRKRKERERKRNRKNSKRLPMKKESTMEKAVLSALKIGSSEPKRHSRKGSSTSRCPREAPKNSPGSSVGSDKHKSSLANLRVDPAKRRDPPSEAELEYRLKHRTLLRGKNGRLKDSIEKLERNYLLFGFPQEDLKEMNSDGSSEGDDEPASRNRNSLAREMKKLELEPAKEDDEDEIIDVVNYPTIVGTHGSKALQQMRVAQFRMINEMLYTSKSDEAEQLFNEDPNNFQVYHEGYRHQVGRWRLNPLDRIISEIKESFPRTSRIADLGCGEAKLAEVLKPLGFQIHSFDLVAANEHVVACNIRNVPLAAESVDLAVMCLSLMGTDMGQFVLEANRILIPNGELLIAEVESRMPSVELFVKAMKRYGFALKYKDTARVFHFFSFRKSKTMPRGAENTMDNVLWLNPCLYKKR</sequence>
<keyword evidence="4 9" id="KW-0698">rRNA processing</keyword>
<dbReference type="GO" id="GO:0033553">
    <property type="term" value="C:rDNA heterochromatin"/>
    <property type="evidence" value="ECO:0007669"/>
    <property type="project" value="TreeGrafter"/>
</dbReference>
<dbReference type="Pfam" id="PF05148">
    <property type="entry name" value="Methyltransf_8"/>
    <property type="match status" value="1"/>
</dbReference>
<comment type="subcellular location">
    <subcellularLocation>
        <location evidence="1 9">Nucleus</location>
        <location evidence="1 9">Nucleolus</location>
    </subcellularLocation>
</comment>
<evidence type="ECO:0000256" key="7">
    <source>
        <dbReference type="ARBA" id="ARBA00022691"/>
    </source>
</evidence>
<dbReference type="PANTHER" id="PTHR12787:SF0">
    <property type="entry name" value="RIBOSOMAL RNA-PROCESSING PROTEIN 8"/>
    <property type="match status" value="1"/>
</dbReference>
<reference evidence="12" key="1">
    <citation type="submission" date="2025-08" db="UniProtKB">
        <authorList>
            <consortium name="RefSeq"/>
        </authorList>
    </citation>
    <scope>IDENTIFICATION</scope>
</reference>
<dbReference type="Proteomes" id="UP000694867">
    <property type="component" value="Unplaced"/>
</dbReference>
<dbReference type="InterPro" id="IPR042036">
    <property type="entry name" value="RRP8_N"/>
</dbReference>
<dbReference type="GO" id="GO:0032259">
    <property type="term" value="P:methylation"/>
    <property type="evidence" value="ECO:0007669"/>
    <property type="project" value="UniProtKB-KW"/>
</dbReference>
<dbReference type="FunFam" id="1.10.10.2150:FF:000001">
    <property type="entry name" value="Ribosomal RNA-processing protein 8"/>
    <property type="match status" value="1"/>
</dbReference>
<dbReference type="AlphaFoldDB" id="A0AAJ6QST9"/>
<evidence type="ECO:0000256" key="3">
    <source>
        <dbReference type="ARBA" id="ARBA00020203"/>
    </source>
</evidence>
<dbReference type="EC" id="2.1.1.-" evidence="9"/>
<evidence type="ECO:0000256" key="1">
    <source>
        <dbReference type="ARBA" id="ARBA00004604"/>
    </source>
</evidence>
<keyword evidence="7 9" id="KW-0949">S-adenosyl-L-methionine</keyword>
<dbReference type="SUPFAM" id="SSF53335">
    <property type="entry name" value="S-adenosyl-L-methionine-dependent methyltransferases"/>
    <property type="match status" value="1"/>
</dbReference>
<evidence type="ECO:0000313" key="11">
    <source>
        <dbReference type="Proteomes" id="UP000694867"/>
    </source>
</evidence>
<keyword evidence="5 9" id="KW-0489">Methyltransferase</keyword>
<dbReference type="GO" id="GO:0006364">
    <property type="term" value="P:rRNA processing"/>
    <property type="evidence" value="ECO:0007669"/>
    <property type="project" value="UniProtKB-UniRule"/>
</dbReference>
<dbReference type="PANTHER" id="PTHR12787">
    <property type="entry name" value="RIBOSOMAL RNA-PROCESSING PROTEIN 8"/>
    <property type="match status" value="1"/>
</dbReference>
<dbReference type="RefSeq" id="XP_003744711.1">
    <property type="nucleotide sequence ID" value="XM_003744663.1"/>
</dbReference>
<dbReference type="GO" id="GO:0000183">
    <property type="term" value="P:rDNA heterochromatin formation"/>
    <property type="evidence" value="ECO:0007669"/>
    <property type="project" value="TreeGrafter"/>
</dbReference>
<protein>
    <recommendedName>
        <fullName evidence="3 9">Ribosomal RNA-processing protein 8</fullName>
        <ecNumber evidence="9">2.1.1.-</ecNumber>
    </recommendedName>
</protein>
<dbReference type="GO" id="GO:0042149">
    <property type="term" value="P:cellular response to glucose starvation"/>
    <property type="evidence" value="ECO:0007669"/>
    <property type="project" value="TreeGrafter"/>
</dbReference>
<evidence type="ECO:0000313" key="12">
    <source>
        <dbReference type="RefSeq" id="XP_003744711.1"/>
    </source>
</evidence>
<dbReference type="Gene3D" id="1.10.10.2150">
    <property type="entry name" value="Ribosomal RNA-processing protein 8, N-terminal domain"/>
    <property type="match status" value="1"/>
</dbReference>
<dbReference type="GO" id="GO:0046015">
    <property type="term" value="P:regulation of transcription by glucose"/>
    <property type="evidence" value="ECO:0007669"/>
    <property type="project" value="TreeGrafter"/>
</dbReference>
<dbReference type="GO" id="GO:0008168">
    <property type="term" value="F:methyltransferase activity"/>
    <property type="evidence" value="ECO:0007669"/>
    <property type="project" value="UniProtKB-KW"/>
</dbReference>
<evidence type="ECO:0000256" key="6">
    <source>
        <dbReference type="ARBA" id="ARBA00022679"/>
    </source>
</evidence>
<gene>
    <name evidence="12" type="primary">LOC100908316</name>
</gene>
<keyword evidence="11" id="KW-1185">Reference proteome</keyword>
<evidence type="ECO:0000256" key="5">
    <source>
        <dbReference type="ARBA" id="ARBA00022603"/>
    </source>
</evidence>
<dbReference type="InterPro" id="IPR029063">
    <property type="entry name" value="SAM-dependent_MTases_sf"/>
</dbReference>
<feature type="compositionally biased region" description="Basic residues" evidence="10">
    <location>
        <begin position="7"/>
        <end position="28"/>
    </location>
</feature>
<evidence type="ECO:0000256" key="9">
    <source>
        <dbReference type="RuleBase" id="RU365074"/>
    </source>
</evidence>
<dbReference type="GO" id="GO:0005730">
    <property type="term" value="C:nucleolus"/>
    <property type="evidence" value="ECO:0007669"/>
    <property type="project" value="UniProtKB-SubCell"/>
</dbReference>
<dbReference type="GO" id="GO:0005677">
    <property type="term" value="C:chromatin silencing complex"/>
    <property type="evidence" value="ECO:0007669"/>
    <property type="project" value="TreeGrafter"/>
</dbReference>
<name>A0AAJ6QST9_9ACAR</name>
<dbReference type="Gene3D" id="3.40.50.150">
    <property type="entry name" value="Vaccinia Virus protein VP39"/>
    <property type="match status" value="1"/>
</dbReference>
<keyword evidence="6 9" id="KW-0808">Transferase</keyword>
<dbReference type="CDD" id="cd02440">
    <property type="entry name" value="AdoMet_MTases"/>
    <property type="match status" value="1"/>
</dbReference>
<feature type="region of interest" description="Disordered" evidence="10">
    <location>
        <begin position="1"/>
        <end position="104"/>
    </location>
</feature>
<feature type="region of interest" description="Disordered" evidence="10">
    <location>
        <begin position="143"/>
        <end position="163"/>
    </location>
</feature>
<comment type="similarity">
    <text evidence="2 9">Belongs to the methyltransferase superfamily. RRP8 family.</text>
</comment>
<proteinExistence type="inferred from homology"/>
<evidence type="ECO:0000256" key="4">
    <source>
        <dbReference type="ARBA" id="ARBA00022552"/>
    </source>
</evidence>
<evidence type="ECO:0000256" key="2">
    <source>
        <dbReference type="ARBA" id="ARBA00006301"/>
    </source>
</evidence>
<dbReference type="GeneID" id="100908316"/>
<dbReference type="KEGG" id="goe:100908316"/>
<evidence type="ECO:0000256" key="10">
    <source>
        <dbReference type="SAM" id="MobiDB-lite"/>
    </source>
</evidence>
<feature type="compositionally biased region" description="Basic and acidic residues" evidence="10">
    <location>
        <begin position="91"/>
        <end position="104"/>
    </location>
</feature>
<keyword evidence="8 9" id="KW-0539">Nucleus</keyword>
<comment type="function">
    <text evidence="9">Probable methyltransferase required to silence rDNA.</text>
</comment>
<evidence type="ECO:0000256" key="8">
    <source>
        <dbReference type="ARBA" id="ARBA00023242"/>
    </source>
</evidence>
<accession>A0AAJ6QST9</accession>
<dbReference type="InterPro" id="IPR007823">
    <property type="entry name" value="RRP8"/>
</dbReference>
<organism evidence="11 12">
    <name type="scientific">Galendromus occidentalis</name>
    <name type="common">western predatory mite</name>
    <dbReference type="NCBI Taxonomy" id="34638"/>
    <lineage>
        <taxon>Eukaryota</taxon>
        <taxon>Metazoa</taxon>
        <taxon>Ecdysozoa</taxon>
        <taxon>Arthropoda</taxon>
        <taxon>Chelicerata</taxon>
        <taxon>Arachnida</taxon>
        <taxon>Acari</taxon>
        <taxon>Parasitiformes</taxon>
        <taxon>Mesostigmata</taxon>
        <taxon>Gamasina</taxon>
        <taxon>Phytoseioidea</taxon>
        <taxon>Phytoseiidae</taxon>
        <taxon>Typhlodrominae</taxon>
        <taxon>Galendromus</taxon>
    </lineage>
</organism>